<dbReference type="PANTHER" id="PTHR11732">
    <property type="entry name" value="ALDO/KETO REDUCTASE"/>
    <property type="match status" value="1"/>
</dbReference>
<evidence type="ECO:0000256" key="1">
    <source>
        <dbReference type="ARBA" id="ARBA00023002"/>
    </source>
</evidence>
<evidence type="ECO:0000313" key="4">
    <source>
        <dbReference type="Proteomes" id="UP000009009"/>
    </source>
</evidence>
<evidence type="ECO:0000313" key="3">
    <source>
        <dbReference type="EMBL" id="EHN00195.1"/>
    </source>
</evidence>
<protein>
    <submittedName>
        <fullName evidence="3">Gcy1p</fullName>
    </submittedName>
</protein>
<dbReference type="Pfam" id="PF00248">
    <property type="entry name" value="Aldo_ket_red"/>
    <property type="match status" value="1"/>
</dbReference>
<dbReference type="InterPro" id="IPR023210">
    <property type="entry name" value="NADP_OxRdtase_dom"/>
</dbReference>
<dbReference type="PRINTS" id="PR00069">
    <property type="entry name" value="ALDKETRDTASE"/>
</dbReference>
<dbReference type="EMBL" id="AGVY01000364">
    <property type="protein sequence ID" value="EHN00195.1"/>
    <property type="molecule type" value="Genomic_DNA"/>
</dbReference>
<keyword evidence="4" id="KW-1185">Reference proteome</keyword>
<comment type="caution">
    <text evidence="3">The sequence shown here is derived from an EMBL/GenBank/DDBJ whole genome shotgun (WGS) entry which is preliminary data.</text>
</comment>
<sequence length="326" mass="36521">MPATLQDSTRTLSLNTGAQIPQVGLGTWQSKDNDAYKSVLAALTDGYRHIDTAAIYRNEDQVGQAIRDSGVPREKIFVTTKLWCSQHHEPAKALDQSLRRLGLDYVDLYLMHWPVRLDPDYIKDGNILSVPTKQDGSRAVDITNWNFIKTWELMQELPKTGKAKAVGVSNFSINNLKDLLASKGNKLTPAANQVEIHPLLPQNELIDFCRGKGIMIEGYSPLGSTDAPLLKEPVILEIAKKTTSNLPTLSLAGMLKGAMLFCPNLSILRESKRTGKYSPYPTRTSRLLTVYQRQKGRKELFIQTGLLSKHSNEYADEFLKRYMMLG</sequence>
<dbReference type="OrthoDB" id="416253at2759"/>
<reference evidence="3 4" key="1">
    <citation type="journal article" date="2012" name="FEMS Yeast Res.">
        <title>The genome sequence of the wine yeast VIN7 reveals an allotriploid hybrid genome with Saccharomyces cerevisiae and Saccharomyces kudriavzevii origins.</title>
        <authorList>
            <person name="Borneman A.R."/>
            <person name="Desany B.A."/>
            <person name="Riches D."/>
            <person name="Affourtit J.P."/>
            <person name="Forgan A.H."/>
            <person name="Pretorius I.S."/>
            <person name="Egholm M."/>
            <person name="Chambers P.J."/>
        </authorList>
    </citation>
    <scope>NUCLEOTIDE SEQUENCE [LARGE SCALE GENOMIC DNA]</scope>
    <source>
        <strain evidence="3 4">VIN7</strain>
    </source>
</reference>
<dbReference type="InterPro" id="IPR018170">
    <property type="entry name" value="Aldo/ket_reductase_CS"/>
</dbReference>
<dbReference type="Gene3D" id="3.20.20.100">
    <property type="entry name" value="NADP-dependent oxidoreductase domain"/>
    <property type="match status" value="1"/>
</dbReference>
<dbReference type="SMR" id="H0H156"/>
<dbReference type="AlphaFoldDB" id="H0H156"/>
<organism evidence="3 4">
    <name type="scientific">Saccharomyces cerevisiae x Saccharomyces kudriavzevii (strain VIN7)</name>
    <name type="common">Yeast</name>
    <dbReference type="NCBI Taxonomy" id="1095631"/>
    <lineage>
        <taxon>Eukaryota</taxon>
        <taxon>Fungi</taxon>
        <taxon>Dikarya</taxon>
        <taxon>Ascomycota</taxon>
        <taxon>Saccharomycotina</taxon>
        <taxon>Saccharomycetes</taxon>
        <taxon>Saccharomycetales</taxon>
        <taxon>Saccharomycetaceae</taxon>
        <taxon>Saccharomyces</taxon>
    </lineage>
</organism>
<keyword evidence="1" id="KW-0560">Oxidoreductase</keyword>
<feature type="domain" description="NADP-dependent oxidoreductase" evidence="2">
    <location>
        <begin position="23"/>
        <end position="224"/>
    </location>
</feature>
<proteinExistence type="predicted"/>
<evidence type="ECO:0000259" key="2">
    <source>
        <dbReference type="Pfam" id="PF00248"/>
    </source>
</evidence>
<gene>
    <name evidence="3" type="ORF">VIN7_9965</name>
</gene>
<dbReference type="GO" id="GO:0016616">
    <property type="term" value="F:oxidoreductase activity, acting on the CH-OH group of donors, NAD or NADP as acceptor"/>
    <property type="evidence" value="ECO:0007669"/>
    <property type="project" value="UniProtKB-ARBA"/>
</dbReference>
<dbReference type="SUPFAM" id="SSF51430">
    <property type="entry name" value="NAD(P)-linked oxidoreductase"/>
    <property type="match status" value="1"/>
</dbReference>
<name>H0H156_SACCK</name>
<dbReference type="Proteomes" id="UP000009009">
    <property type="component" value="Unassembled WGS sequence"/>
</dbReference>
<dbReference type="PROSITE" id="PS00798">
    <property type="entry name" value="ALDOKETO_REDUCTASE_1"/>
    <property type="match status" value="1"/>
</dbReference>
<dbReference type="HOGENOM" id="CLU_023205_0_0_1"/>
<dbReference type="InterPro" id="IPR020471">
    <property type="entry name" value="AKR"/>
</dbReference>
<accession>H0H156</accession>
<dbReference type="PhylomeDB" id="H0H156"/>
<dbReference type="InterPro" id="IPR036812">
    <property type="entry name" value="NAD(P)_OxRdtase_dom_sf"/>
</dbReference>
<dbReference type="PROSITE" id="PS00062">
    <property type="entry name" value="ALDOKETO_REDUCTASE_2"/>
    <property type="match status" value="1"/>
</dbReference>